<evidence type="ECO:0000256" key="4">
    <source>
        <dbReference type="ARBA" id="ARBA00022670"/>
    </source>
</evidence>
<reference evidence="15 17" key="1">
    <citation type="submission" date="2021-03" db="EMBL/GenBank/DDBJ databases">
        <title>Draft genome and methylome analysis of Thiotrix fructosivoruns ATCC 49748.</title>
        <authorList>
            <person name="Fomenkov A."/>
            <person name="Grabovich M.Y."/>
            <person name="Roberts R.J."/>
        </authorList>
    </citation>
    <scope>NUCLEOTIDE SEQUENCE [LARGE SCALE GENOMIC DNA]</scope>
    <source>
        <strain evidence="15 17">ATCC 49748</strain>
    </source>
</reference>
<keyword evidence="4 10" id="KW-0645">Protease</keyword>
<gene>
    <name evidence="16" type="ORF">J1836_010210</name>
    <name evidence="15" type="ORF">J1836_14830</name>
</gene>
<dbReference type="PANTHER" id="PTHR43806:SF11">
    <property type="entry name" value="CEREVISIN-RELATED"/>
    <property type="match status" value="1"/>
</dbReference>
<feature type="domain" description="Peptidase C-terminal archaeal/bacterial" evidence="14">
    <location>
        <begin position="606"/>
        <end position="671"/>
    </location>
</feature>
<organism evidence="16">
    <name type="scientific">Thiothrix fructosivorans</name>
    <dbReference type="NCBI Taxonomy" id="111770"/>
    <lineage>
        <taxon>Bacteria</taxon>
        <taxon>Pseudomonadati</taxon>
        <taxon>Pseudomonadota</taxon>
        <taxon>Gammaproteobacteria</taxon>
        <taxon>Thiotrichales</taxon>
        <taxon>Thiotrichaceae</taxon>
        <taxon>Thiothrix</taxon>
    </lineage>
</organism>
<dbReference type="InterPro" id="IPR000209">
    <property type="entry name" value="Peptidase_S8/S53_dom"/>
</dbReference>
<dbReference type="InterPro" id="IPR015500">
    <property type="entry name" value="Peptidase_S8_subtilisin-rel"/>
</dbReference>
<reference evidence="16" key="2">
    <citation type="submission" date="2021-04" db="EMBL/GenBank/DDBJ databases">
        <title>Complete Genome and methylome analysis of Thiothrix fructosivorans ATCC 49748.</title>
        <authorList>
            <person name="Fomenkov A."/>
            <person name="Sun L."/>
            <person name="Vincze T."/>
            <person name="Grabovich M.Y."/>
            <person name="Roberts R.J."/>
        </authorList>
    </citation>
    <scope>NUCLEOTIDE SEQUENCE</scope>
    <source>
        <strain evidence="16">ATCC 49748</strain>
    </source>
</reference>
<dbReference type="PROSITE" id="PS00136">
    <property type="entry name" value="SUBTILASE_ASP"/>
    <property type="match status" value="1"/>
</dbReference>
<dbReference type="FunFam" id="3.40.50.200:FF:000022">
    <property type="entry name" value="Extracellular protease"/>
    <property type="match status" value="1"/>
</dbReference>
<comment type="subcellular location">
    <subcellularLocation>
        <location evidence="1">Secreted</location>
    </subcellularLocation>
</comment>
<evidence type="ECO:0000256" key="7">
    <source>
        <dbReference type="ARBA" id="ARBA00022825"/>
    </source>
</evidence>
<dbReference type="PROSITE" id="PS51892">
    <property type="entry name" value="SUBTILASE"/>
    <property type="match status" value="1"/>
</dbReference>
<sequence>MLKKILPSLLLSCIASGTVAATSPTPTQALQTTDQIIVKLKPTTTSNTRRAVQAAVDSVGMGIHSTYKRSMANGAHIIQLPAPMTLQEASDYATILRADPTVEYAEPDQLMFLDADLIPNDTAFDRQWQYASPTLFPGSANLPSAWGETTGAANVVVAVVDTGVLNHRDLAPRLTGGTTTLAGYDFISNALNGNDGDGRDNDPSDTGDWVSSTDTATSQFSNCSLRNSSWHGTHVAGTIGAISNNAIGVTGVDWNARLLVARTMGKCGGYLSDISDAIRWAAGETVNGVTNPTPAHIINLSLGGTGACGFTYQDAINAATARGTTVVSAAGNTNTNVSNHRPANCQNVVAVTALTQTGSKADFANSGALVDIAAPGVSIYSTLDGGKTTPLNDNAYASYSGSSMAAPHVSGVLALMLAANEHLTDGSIPAATRPSLLEQKLKAAARTFPTGTTSDCTSVTCGTGALDAYRAIMAVKTPPVANAGSNQSVQIGAGVTLQGTGTDNTPGGAITQYRWEQTTGTPVTLSDRSVANPTFVAPATAETLAFRLTVTNNVGLSSSSYSNVTVAPIPPTTTCDPNSLTLGSNTTGHWSSDCASTHRSVNHRARYYTFTLDSAATITANLTSTQQDAYLYLLQGNGKTGTVLSANDDRSGSTDSQIVYALPAGTYTLEATTYYASRDGDFSISITQQVAPPSSSSCTLNALTAGQSSSGQWNNACTSTHRGDAYYANYYTFTLAAAAEVSIALESSQQDTYLFLLEGADKQGNMLTFNDDSNGETHSRIVRKLAAGTYTLEATTYQTARTGAFSIKVDVQADTSACAPQSLTLGNSVTGQWASTCVSTHRGNGYYAAYYTFTLPAPADVTLNLDASTQDTYLYLLTGNDKQGAVITSNDDSNGTSNSQITRSLAAGTYTLEATTYLAGRTGAFSVQGR</sequence>
<evidence type="ECO:0000256" key="6">
    <source>
        <dbReference type="ARBA" id="ARBA00022801"/>
    </source>
</evidence>
<evidence type="ECO:0000256" key="3">
    <source>
        <dbReference type="ARBA" id="ARBA00022525"/>
    </source>
</evidence>
<feature type="active site" description="Charge relay system" evidence="9 10">
    <location>
        <position position="403"/>
    </location>
</feature>
<keyword evidence="7 10" id="KW-0720">Serine protease</keyword>
<dbReference type="InterPro" id="IPR022398">
    <property type="entry name" value="Peptidase_S8_His-AS"/>
</dbReference>
<dbReference type="SUPFAM" id="SSF89260">
    <property type="entry name" value="Collagen-binding domain"/>
    <property type="match status" value="2"/>
</dbReference>
<dbReference type="SUPFAM" id="SSF49299">
    <property type="entry name" value="PKD domain"/>
    <property type="match status" value="1"/>
</dbReference>
<dbReference type="InterPro" id="IPR034176">
    <property type="entry name" value="Peptidases_S8_13"/>
</dbReference>
<keyword evidence="6 10" id="KW-0378">Hydrolase</keyword>
<feature type="signal peptide" evidence="12">
    <location>
        <begin position="1"/>
        <end position="20"/>
    </location>
</feature>
<keyword evidence="17" id="KW-1185">Reference proteome</keyword>
<keyword evidence="5 12" id="KW-0732">Signal</keyword>
<evidence type="ECO:0000259" key="14">
    <source>
        <dbReference type="Pfam" id="PF04151"/>
    </source>
</evidence>
<dbReference type="CDD" id="cd07496">
    <property type="entry name" value="Peptidases_S8_13"/>
    <property type="match status" value="1"/>
</dbReference>
<evidence type="ECO:0000259" key="13">
    <source>
        <dbReference type="Pfam" id="PF00082"/>
    </source>
</evidence>
<accession>A0A8B0SK92</accession>
<dbReference type="GO" id="GO:0005576">
    <property type="term" value="C:extracellular region"/>
    <property type="evidence" value="ECO:0007669"/>
    <property type="project" value="UniProtKB-SubCell"/>
</dbReference>
<evidence type="ECO:0000256" key="11">
    <source>
        <dbReference type="SAM" id="MobiDB-lite"/>
    </source>
</evidence>
<dbReference type="InterPro" id="IPR023827">
    <property type="entry name" value="Peptidase_S8_Asp-AS"/>
</dbReference>
<dbReference type="PANTHER" id="PTHR43806">
    <property type="entry name" value="PEPTIDASE S8"/>
    <property type="match status" value="1"/>
</dbReference>
<dbReference type="EMBL" id="JAFMPM010000008">
    <property type="protein sequence ID" value="MBO0614181.1"/>
    <property type="molecule type" value="Genomic_DNA"/>
</dbReference>
<dbReference type="PRINTS" id="PR00723">
    <property type="entry name" value="SUBTILISIN"/>
</dbReference>
<name>A0A8B0SK92_9GAMM</name>
<evidence type="ECO:0000256" key="1">
    <source>
        <dbReference type="ARBA" id="ARBA00004613"/>
    </source>
</evidence>
<evidence type="ECO:0000256" key="12">
    <source>
        <dbReference type="SAM" id="SignalP"/>
    </source>
</evidence>
<feature type="domain" description="Peptidase C-terminal archaeal/bacterial" evidence="14">
    <location>
        <begin position="849"/>
        <end position="914"/>
    </location>
</feature>
<dbReference type="GO" id="GO:0006508">
    <property type="term" value="P:proteolysis"/>
    <property type="evidence" value="ECO:0007669"/>
    <property type="project" value="UniProtKB-KW"/>
</dbReference>
<dbReference type="Pfam" id="PF04151">
    <property type="entry name" value="PPC"/>
    <property type="match status" value="2"/>
</dbReference>
<feature type="chain" id="PRO_5032818272" evidence="12">
    <location>
        <begin position="21"/>
        <end position="930"/>
    </location>
</feature>
<evidence type="ECO:0000256" key="8">
    <source>
        <dbReference type="ARBA" id="ARBA00023145"/>
    </source>
</evidence>
<dbReference type="InterPro" id="IPR035986">
    <property type="entry name" value="PKD_dom_sf"/>
</dbReference>
<dbReference type="InterPro" id="IPR050131">
    <property type="entry name" value="Peptidase_S8_subtilisin-like"/>
</dbReference>
<evidence type="ECO:0000313" key="16">
    <source>
        <dbReference type="EMBL" id="QTX12663.1"/>
    </source>
</evidence>
<feature type="active site" description="Charge relay system" evidence="9 10">
    <location>
        <position position="231"/>
    </location>
</feature>
<dbReference type="InterPro" id="IPR036852">
    <property type="entry name" value="Peptidase_S8/S53_dom_sf"/>
</dbReference>
<dbReference type="Gene3D" id="2.60.120.380">
    <property type="match status" value="3"/>
</dbReference>
<protein>
    <submittedName>
        <fullName evidence="16">S8 family serine peptidase</fullName>
    </submittedName>
</protein>
<evidence type="ECO:0000256" key="9">
    <source>
        <dbReference type="PIRSR" id="PIRSR615500-1"/>
    </source>
</evidence>
<comment type="similarity">
    <text evidence="2 10">Belongs to the peptidase S8 family.</text>
</comment>
<dbReference type="EMBL" id="CP072748">
    <property type="protein sequence ID" value="QTX12663.1"/>
    <property type="molecule type" value="Genomic_DNA"/>
</dbReference>
<evidence type="ECO:0000256" key="2">
    <source>
        <dbReference type="ARBA" id="ARBA00011073"/>
    </source>
</evidence>
<dbReference type="SUPFAM" id="SSF52743">
    <property type="entry name" value="Subtilisin-like"/>
    <property type="match status" value="1"/>
</dbReference>
<dbReference type="PROSITE" id="PS00137">
    <property type="entry name" value="SUBTILASE_HIS"/>
    <property type="match status" value="1"/>
</dbReference>
<dbReference type="Proteomes" id="UP000664466">
    <property type="component" value="Unassembled WGS sequence"/>
</dbReference>
<proteinExistence type="inferred from homology"/>
<evidence type="ECO:0000313" key="17">
    <source>
        <dbReference type="Proteomes" id="UP000664466"/>
    </source>
</evidence>
<evidence type="ECO:0000256" key="10">
    <source>
        <dbReference type="PROSITE-ProRule" id="PRU01240"/>
    </source>
</evidence>
<feature type="domain" description="Peptidase S8/S53" evidence="13">
    <location>
        <begin position="154"/>
        <end position="429"/>
    </location>
</feature>
<feature type="active site" description="Charge relay system" evidence="9 10">
    <location>
        <position position="161"/>
    </location>
</feature>
<dbReference type="InterPro" id="IPR013783">
    <property type="entry name" value="Ig-like_fold"/>
</dbReference>
<evidence type="ECO:0000313" key="15">
    <source>
        <dbReference type="EMBL" id="MBO0614181.1"/>
    </source>
</evidence>
<evidence type="ECO:0000256" key="5">
    <source>
        <dbReference type="ARBA" id="ARBA00022729"/>
    </source>
</evidence>
<dbReference type="Pfam" id="PF22352">
    <property type="entry name" value="K319L-like_PKD"/>
    <property type="match status" value="1"/>
</dbReference>
<dbReference type="Gene3D" id="3.40.50.200">
    <property type="entry name" value="Peptidase S8/S53 domain"/>
    <property type="match status" value="1"/>
</dbReference>
<dbReference type="GO" id="GO:0004252">
    <property type="term" value="F:serine-type endopeptidase activity"/>
    <property type="evidence" value="ECO:0007669"/>
    <property type="project" value="UniProtKB-UniRule"/>
</dbReference>
<dbReference type="Gene3D" id="2.60.40.10">
    <property type="entry name" value="Immunoglobulins"/>
    <property type="match status" value="1"/>
</dbReference>
<dbReference type="InterPro" id="IPR007280">
    <property type="entry name" value="Peptidase_C_arc/bac"/>
</dbReference>
<keyword evidence="3" id="KW-0964">Secreted</keyword>
<keyword evidence="8" id="KW-0865">Zymogen</keyword>
<dbReference type="Pfam" id="PF00082">
    <property type="entry name" value="Peptidase_S8"/>
    <property type="match status" value="1"/>
</dbReference>
<dbReference type="RefSeq" id="WP_207251931.1">
    <property type="nucleotide sequence ID" value="NZ_JAFMPM010000008.1"/>
</dbReference>
<dbReference type="AlphaFoldDB" id="A0A8B0SK92"/>
<feature type="region of interest" description="Disordered" evidence="11">
    <location>
        <begin position="192"/>
        <end position="213"/>
    </location>
</feature>